<dbReference type="AlphaFoldDB" id="A0A5C6M4N0"/>
<dbReference type="EMBL" id="SRHE01000366">
    <property type="protein sequence ID" value="TWW09153.1"/>
    <property type="molecule type" value="Genomic_DNA"/>
</dbReference>
<evidence type="ECO:0000259" key="1">
    <source>
        <dbReference type="Pfam" id="PF22698"/>
    </source>
</evidence>
<protein>
    <recommendedName>
        <fullName evidence="1">N-acetyl-gamma-glutamyl-phosphate reductase dimerisation domain-containing protein</fullName>
    </recommendedName>
</protein>
<keyword evidence="3" id="KW-1185">Reference proteome</keyword>
<proteinExistence type="predicted"/>
<feature type="domain" description="N-acetyl-gamma-glutamyl-phosphate reductase dimerisation" evidence="1">
    <location>
        <begin position="8"/>
        <end position="69"/>
    </location>
</feature>
<dbReference type="Gene3D" id="3.40.50.720">
    <property type="entry name" value="NAD(P)-binding Rossmann-like Domain"/>
    <property type="match status" value="1"/>
</dbReference>
<accession>A0A5C6M4N0</accession>
<dbReference type="PANTHER" id="PTHR32338:SF10">
    <property type="entry name" value="N-ACETYL-GAMMA-GLUTAMYL-PHOSPHATE REDUCTASE, CHLOROPLASTIC-RELATED"/>
    <property type="match status" value="1"/>
</dbReference>
<dbReference type="Pfam" id="PF22698">
    <property type="entry name" value="Semialdhyde_dhC_1"/>
    <property type="match status" value="1"/>
</dbReference>
<evidence type="ECO:0000313" key="3">
    <source>
        <dbReference type="Proteomes" id="UP000321083"/>
    </source>
</evidence>
<reference evidence="2 3" key="1">
    <citation type="submission" date="2019-08" db="EMBL/GenBank/DDBJ databases">
        <title>100 year-old enigma solved: identification of Planctomyces bekefii, the type genus and species of the phylum Planctomycetes.</title>
        <authorList>
            <person name="Svetlana D.N."/>
            <person name="Overmann J."/>
        </authorList>
    </citation>
    <scope>NUCLEOTIDE SEQUENCE [LARGE SCALE GENOMIC DNA]</scope>
    <source>
        <strain evidence="2">Phe10_nw2017</strain>
    </source>
</reference>
<reference evidence="2 3" key="2">
    <citation type="submission" date="2019-08" db="EMBL/GenBank/DDBJ databases">
        <authorList>
            <person name="Henke P."/>
        </authorList>
    </citation>
    <scope>NUCLEOTIDE SEQUENCE [LARGE SCALE GENOMIC DNA]</scope>
    <source>
        <strain evidence="2">Phe10_nw2017</strain>
    </source>
</reference>
<dbReference type="PANTHER" id="PTHR32338">
    <property type="entry name" value="N-ACETYL-GAMMA-GLUTAMYL-PHOSPHATE REDUCTASE, CHLOROPLASTIC-RELATED-RELATED"/>
    <property type="match status" value="1"/>
</dbReference>
<sequence>MLKPSPKKIDIGELKNFYRETYQNFPLNYILEDGVYPQTAWAVNSNRSYIQIDFNESKSTLIITCAIDNLVKGAGGQGLQNLDLIANAG</sequence>
<dbReference type="InterPro" id="IPR058924">
    <property type="entry name" value="AGPR_dimerisation_dom"/>
</dbReference>
<name>A0A5C6M4N0_9PLAN</name>
<dbReference type="Proteomes" id="UP000321083">
    <property type="component" value="Unassembled WGS sequence"/>
</dbReference>
<organism evidence="2 3">
    <name type="scientific">Planctomyces bekefii</name>
    <dbReference type="NCBI Taxonomy" id="1653850"/>
    <lineage>
        <taxon>Bacteria</taxon>
        <taxon>Pseudomonadati</taxon>
        <taxon>Planctomycetota</taxon>
        <taxon>Planctomycetia</taxon>
        <taxon>Planctomycetales</taxon>
        <taxon>Planctomycetaceae</taxon>
        <taxon>Planctomyces</taxon>
    </lineage>
</organism>
<dbReference type="SUPFAM" id="SSF55347">
    <property type="entry name" value="Glyceraldehyde-3-phosphate dehydrogenase-like, C-terminal domain"/>
    <property type="match status" value="1"/>
</dbReference>
<dbReference type="InterPro" id="IPR050085">
    <property type="entry name" value="AGPR"/>
</dbReference>
<gene>
    <name evidence="2" type="ORF">E3A20_17190</name>
</gene>
<dbReference type="Gene3D" id="3.30.360.10">
    <property type="entry name" value="Dihydrodipicolinate Reductase, domain 2"/>
    <property type="match status" value="1"/>
</dbReference>
<comment type="caution">
    <text evidence="2">The sequence shown here is derived from an EMBL/GenBank/DDBJ whole genome shotgun (WGS) entry which is preliminary data.</text>
</comment>
<evidence type="ECO:0000313" key="2">
    <source>
        <dbReference type="EMBL" id="TWW09153.1"/>
    </source>
</evidence>